<keyword evidence="1" id="KW-0238">DNA-binding</keyword>
<dbReference type="GO" id="GO:0003677">
    <property type="term" value="F:DNA binding"/>
    <property type="evidence" value="ECO:0007669"/>
    <property type="project" value="UniProtKB-UniRule"/>
</dbReference>
<name>A0A0G1FT35_9BACT</name>
<comment type="caution">
    <text evidence="3">The sequence shown here is derived from an EMBL/GenBank/DDBJ whole genome shotgun (WGS) entry which is preliminary data.</text>
</comment>
<dbReference type="PROSITE" id="PS51740">
    <property type="entry name" value="SPOVT_ABRB"/>
    <property type="match status" value="1"/>
</dbReference>
<dbReference type="Pfam" id="PF04014">
    <property type="entry name" value="MazE_antitoxin"/>
    <property type="match status" value="1"/>
</dbReference>
<proteinExistence type="predicted"/>
<sequence>MIGYSVVNIKGQVTIPSEIRKKLGVDPQDKVMIMKEDDKIVIHTLPDFFSLMGSVKPKSKPEDLKKMRRQFIDYLSSRKKPGTHK</sequence>
<accession>A0A0G1FT35</accession>
<dbReference type="AlphaFoldDB" id="A0A0G1FT35"/>
<evidence type="ECO:0000259" key="2">
    <source>
        <dbReference type="PROSITE" id="PS51740"/>
    </source>
</evidence>
<dbReference type="Gene3D" id="2.10.260.10">
    <property type="match status" value="1"/>
</dbReference>
<evidence type="ECO:0000313" key="3">
    <source>
        <dbReference type="EMBL" id="KKS98171.1"/>
    </source>
</evidence>
<dbReference type="STRING" id="1618443.UV73_C0003G0113"/>
<dbReference type="SMART" id="SM00966">
    <property type="entry name" value="SpoVT_AbrB"/>
    <property type="match status" value="1"/>
</dbReference>
<dbReference type="SUPFAM" id="SSF89447">
    <property type="entry name" value="AbrB/MazE/MraZ-like"/>
    <property type="match status" value="1"/>
</dbReference>
<evidence type="ECO:0000313" key="4">
    <source>
        <dbReference type="Proteomes" id="UP000034894"/>
    </source>
</evidence>
<dbReference type="Proteomes" id="UP000034894">
    <property type="component" value="Unassembled WGS sequence"/>
</dbReference>
<feature type="domain" description="SpoVT-AbrB" evidence="2">
    <location>
        <begin position="2"/>
        <end position="47"/>
    </location>
</feature>
<dbReference type="InterPro" id="IPR037914">
    <property type="entry name" value="SpoVT-AbrB_sf"/>
</dbReference>
<evidence type="ECO:0000256" key="1">
    <source>
        <dbReference type="PROSITE-ProRule" id="PRU01076"/>
    </source>
</evidence>
<gene>
    <name evidence="3" type="ORF">UV73_C0003G0113</name>
</gene>
<dbReference type="InterPro" id="IPR007159">
    <property type="entry name" value="SpoVT-AbrB_dom"/>
</dbReference>
<organism evidence="3 4">
    <name type="scientific">Candidatus Gottesmanbacteria bacterium GW2011_GWA2_43_14</name>
    <dbReference type="NCBI Taxonomy" id="1618443"/>
    <lineage>
        <taxon>Bacteria</taxon>
        <taxon>Candidatus Gottesmaniibacteriota</taxon>
    </lineage>
</organism>
<dbReference type="EMBL" id="LCFP01000003">
    <property type="protein sequence ID" value="KKS98171.1"/>
    <property type="molecule type" value="Genomic_DNA"/>
</dbReference>
<reference evidence="3 4" key="1">
    <citation type="journal article" date="2015" name="Nature">
        <title>rRNA introns, odd ribosomes, and small enigmatic genomes across a large radiation of phyla.</title>
        <authorList>
            <person name="Brown C.T."/>
            <person name="Hug L.A."/>
            <person name="Thomas B.C."/>
            <person name="Sharon I."/>
            <person name="Castelle C.J."/>
            <person name="Singh A."/>
            <person name="Wilkins M.J."/>
            <person name="Williams K.H."/>
            <person name="Banfield J.F."/>
        </authorList>
    </citation>
    <scope>NUCLEOTIDE SEQUENCE [LARGE SCALE GENOMIC DNA]</scope>
</reference>
<dbReference type="NCBIfam" id="TIGR01439">
    <property type="entry name" value="lp_hng_hel_AbrB"/>
    <property type="match status" value="1"/>
</dbReference>
<protein>
    <recommendedName>
        <fullName evidence="2">SpoVT-AbrB domain-containing protein</fullName>
    </recommendedName>
</protein>